<evidence type="ECO:0000256" key="1">
    <source>
        <dbReference type="SAM" id="MobiDB-lite"/>
    </source>
</evidence>
<dbReference type="OrthoDB" id="4721035at2759"/>
<dbReference type="GeneID" id="43600243"/>
<dbReference type="EMBL" id="NPIC01000006">
    <property type="protein sequence ID" value="RDL35463.1"/>
    <property type="molecule type" value="Genomic_DNA"/>
</dbReference>
<feature type="transmembrane region" description="Helical" evidence="2">
    <location>
        <begin position="783"/>
        <end position="805"/>
    </location>
</feature>
<evidence type="ECO:0000313" key="3">
    <source>
        <dbReference type="EMBL" id="RDL35463.1"/>
    </source>
</evidence>
<keyword evidence="4" id="KW-1185">Reference proteome</keyword>
<feature type="compositionally biased region" description="Polar residues" evidence="1">
    <location>
        <begin position="89"/>
        <end position="101"/>
    </location>
</feature>
<proteinExistence type="predicted"/>
<evidence type="ECO:0000313" key="4">
    <source>
        <dbReference type="Proteomes" id="UP000254866"/>
    </source>
</evidence>
<name>A0A370TJC4_9HELO</name>
<comment type="caution">
    <text evidence="3">The sequence shown here is derived from an EMBL/GenBank/DDBJ whole genome shotgun (WGS) entry which is preliminary data.</text>
</comment>
<dbReference type="RefSeq" id="XP_031868286.1">
    <property type="nucleotide sequence ID" value="XM_032016017.1"/>
</dbReference>
<feature type="transmembrane region" description="Helical" evidence="2">
    <location>
        <begin position="249"/>
        <end position="275"/>
    </location>
</feature>
<evidence type="ECO:0000256" key="2">
    <source>
        <dbReference type="SAM" id="Phobius"/>
    </source>
</evidence>
<keyword evidence="2" id="KW-0472">Membrane</keyword>
<keyword evidence="2" id="KW-0812">Transmembrane</keyword>
<evidence type="ECO:0008006" key="5">
    <source>
        <dbReference type="Google" id="ProtNLM"/>
    </source>
</evidence>
<feature type="region of interest" description="Disordered" evidence="1">
    <location>
        <begin position="61"/>
        <end position="151"/>
    </location>
</feature>
<gene>
    <name evidence="3" type="ORF">BP5553_07394</name>
</gene>
<feature type="compositionally biased region" description="Low complexity" evidence="1">
    <location>
        <begin position="19"/>
        <end position="34"/>
    </location>
</feature>
<dbReference type="AlphaFoldDB" id="A0A370TJC4"/>
<dbReference type="Proteomes" id="UP000254866">
    <property type="component" value="Unassembled WGS sequence"/>
</dbReference>
<feature type="region of interest" description="Disordered" evidence="1">
    <location>
        <begin position="1"/>
        <end position="48"/>
    </location>
</feature>
<organism evidence="3 4">
    <name type="scientific">Venustampulla echinocandica</name>
    <dbReference type="NCBI Taxonomy" id="2656787"/>
    <lineage>
        <taxon>Eukaryota</taxon>
        <taxon>Fungi</taxon>
        <taxon>Dikarya</taxon>
        <taxon>Ascomycota</taxon>
        <taxon>Pezizomycotina</taxon>
        <taxon>Leotiomycetes</taxon>
        <taxon>Helotiales</taxon>
        <taxon>Pleuroascaceae</taxon>
        <taxon>Venustampulla</taxon>
    </lineage>
</organism>
<keyword evidence="2" id="KW-1133">Transmembrane helix</keyword>
<accession>A0A370TJC4</accession>
<feature type="transmembrane region" description="Helical" evidence="2">
    <location>
        <begin position="314"/>
        <end position="333"/>
    </location>
</feature>
<feature type="compositionally biased region" description="Polar residues" evidence="1">
    <location>
        <begin position="113"/>
        <end position="132"/>
    </location>
</feature>
<feature type="compositionally biased region" description="Basic and acidic residues" evidence="1">
    <location>
        <begin position="1"/>
        <end position="12"/>
    </location>
</feature>
<reference evidence="3 4" key="1">
    <citation type="journal article" date="2018" name="IMA Fungus">
        <title>IMA Genome-F 9: Draft genome sequence of Annulohypoxylon stygium, Aspergillus mulundensis, Berkeleyomyces basicola (syn. Thielaviopsis basicola), Ceratocystis smalleyi, two Cercospora beticola strains, Coleophoma cylindrospora, Fusarium fracticaudum, Phialophora cf. hyalina, and Morchella septimelata.</title>
        <authorList>
            <person name="Wingfield B.D."/>
            <person name="Bills G.F."/>
            <person name="Dong Y."/>
            <person name="Huang W."/>
            <person name="Nel W.J."/>
            <person name="Swalarsk-Parry B.S."/>
            <person name="Vaghefi N."/>
            <person name="Wilken P.M."/>
            <person name="An Z."/>
            <person name="de Beer Z.W."/>
            <person name="De Vos L."/>
            <person name="Chen L."/>
            <person name="Duong T.A."/>
            <person name="Gao Y."/>
            <person name="Hammerbacher A."/>
            <person name="Kikkert J.R."/>
            <person name="Li Y."/>
            <person name="Li H."/>
            <person name="Li K."/>
            <person name="Li Q."/>
            <person name="Liu X."/>
            <person name="Ma X."/>
            <person name="Naidoo K."/>
            <person name="Pethybridge S.J."/>
            <person name="Sun J."/>
            <person name="Steenkamp E.T."/>
            <person name="van der Nest M.A."/>
            <person name="van Wyk S."/>
            <person name="Wingfield M.J."/>
            <person name="Xiong C."/>
            <person name="Yue Q."/>
            <person name="Zhang X."/>
        </authorList>
    </citation>
    <scope>NUCLEOTIDE SEQUENCE [LARGE SCALE GENOMIC DNA]</scope>
    <source>
        <strain evidence="3 4">BP 5553</strain>
    </source>
</reference>
<feature type="transmembrane region" description="Helical" evidence="2">
    <location>
        <begin position="204"/>
        <end position="229"/>
    </location>
</feature>
<protein>
    <recommendedName>
        <fullName evidence="5">Mcm2 3 5 family protein</fullName>
    </recommendedName>
</protein>
<feature type="region of interest" description="Disordered" evidence="1">
    <location>
        <begin position="165"/>
        <end position="195"/>
    </location>
</feature>
<dbReference type="STRING" id="2656787.A0A370TJC4"/>
<sequence length="899" mass="98534">MSNNSDERRLLRPEGSGLSETSTAVSSPSPSSPTFHRHAYHRMASDDRTDTYDLSTFSIHGFDSEPEIHGLGITQRPRPTSIARVPVGSRSSLSPQASSNPFVGASHARNLSAAESSNPPSPWQRSDAYNEQSPEEVGGQNGQGGRGKHSSFTEDLADIREEVAAQTFPPTPTDNDNDDDNYNENNIPGGCPPKRDIHSRRTSWLSISIFSLSIYSTIFSGIWLILAIVQPRYGRRIRSGGSLTPTTASTVFALFAKTIELSFVTVFVTFLGQVLSRRSLIRGARGVTIAEMTMRTWVIQPGFMITHWRNLQHAGLSILGGITLTAAVAAMFYTTASDSIVSPHLKYGKYTKMTMHGLVRMNYANPFYISDSCQTPITPQIDPDYSGSTCLSIEHAGEAYHNAIVFLNTWADLSNSSNGPTDLSGRPRPPAMLFDNTTVLGSWVSLGTSNMADAYKKHGRLLNNVTLSMPHAGVFAAARDARNNILQPEDLDGVGEYYVRASVVSPSVNVMCVNMDAKEVAPLIYVTWPHARTNISTIPGQKIAQPDYDKDVHPAPGREYLNSTAVDDIFEWGPKYGRQPPVFPMYPIDYNSITNISAPLPSDSLYLLIKAPSATTTDYTICQLRSFLSPACSTQYNVTGASGGHLEAHCEDDDDDMAYGKSVPDAPTTRSSDWRNVAQNWMLSLSLNTGISNANASNSRLLAQMIPTVSNNAKPELNPAMPSIAETLAVMVGNTLLLSSTDATFYHYWDETSARLDTGKYQPFNSTLSSQQYTSGYTQQWQAIFYLVLILVFVTNIFCLIYFILRAGLVTDYTEPQNMFTLAVNSPASRRLSGSCAAGPEPDQLNIGWQVIQETGSGHIYIKDAGGGVIEEYELRRRNPHTKSISSYSKLSSPRDSRL</sequence>